<feature type="compositionally biased region" description="Polar residues" evidence="10">
    <location>
        <begin position="44"/>
        <end position="53"/>
    </location>
</feature>
<keyword evidence="4" id="KW-0509">mRNA transport</keyword>
<keyword evidence="3" id="KW-0813">Transport</keyword>
<evidence type="ECO:0000256" key="2">
    <source>
        <dbReference type="ARBA" id="ARBA00005911"/>
    </source>
</evidence>
<evidence type="ECO:0000313" key="13">
    <source>
        <dbReference type="Proteomes" id="UP001470230"/>
    </source>
</evidence>
<keyword evidence="5" id="KW-0653">Protein transport</keyword>
<feature type="region of interest" description="Disordered" evidence="10">
    <location>
        <begin position="1"/>
        <end position="70"/>
    </location>
</feature>
<dbReference type="Proteomes" id="UP001470230">
    <property type="component" value="Unassembled WGS sequence"/>
</dbReference>
<name>A0ABR2KQ03_9EUKA</name>
<keyword evidence="13" id="KW-1185">Reference proteome</keyword>
<dbReference type="EMBL" id="JAPFFF010000003">
    <property type="protein sequence ID" value="KAK8893200.1"/>
    <property type="molecule type" value="Genomic_DNA"/>
</dbReference>
<evidence type="ECO:0000256" key="8">
    <source>
        <dbReference type="ARBA" id="ARBA00023242"/>
    </source>
</evidence>
<organism evidence="12 13">
    <name type="scientific">Tritrichomonas musculus</name>
    <dbReference type="NCBI Taxonomy" id="1915356"/>
    <lineage>
        <taxon>Eukaryota</taxon>
        <taxon>Metamonada</taxon>
        <taxon>Parabasalia</taxon>
        <taxon>Tritrichomonadida</taxon>
        <taxon>Tritrichomonadidae</taxon>
        <taxon>Tritrichomonas</taxon>
    </lineage>
</organism>
<comment type="caution">
    <text evidence="12">The sequence shown here is derived from an EMBL/GenBank/DDBJ whole genome shotgun (WGS) entry which is preliminary data.</text>
</comment>
<evidence type="ECO:0000256" key="4">
    <source>
        <dbReference type="ARBA" id="ARBA00022816"/>
    </source>
</evidence>
<evidence type="ECO:0000256" key="10">
    <source>
        <dbReference type="SAM" id="MobiDB-lite"/>
    </source>
</evidence>
<evidence type="ECO:0000256" key="5">
    <source>
        <dbReference type="ARBA" id="ARBA00022927"/>
    </source>
</evidence>
<dbReference type="InterPro" id="IPR007758">
    <property type="entry name" value="Nucleoporin_NSP1_C"/>
</dbReference>
<sequence>MNFNFNFSNFGKTDNKASTSTTPSTTTTPSTSTTTSTTTTSTTAQSTPFNWNFNTNKTSSTSTTSKTPENVVIPPELKNKKVKEIIESMESQLEQQARQFQTQASQIARWDRSIYDLLDQLEFLEEQVNAIDTTQKELLASAISVLTEQENFIKTLKEKTSSEDSVISNDQRAKLYRKARKLGEDYNRMESELKKIVENTENNDFQTSLSDIDKVVQISNCHLDSLQWITNCCTTVEEKLNAIYDQIRRKSIQYV</sequence>
<comment type="similarity">
    <text evidence="2">Belongs to the nucleoporin NSP1/NUP62 family.</text>
</comment>
<evidence type="ECO:0000256" key="7">
    <source>
        <dbReference type="ARBA" id="ARBA00023132"/>
    </source>
</evidence>
<evidence type="ECO:0000259" key="11">
    <source>
        <dbReference type="Pfam" id="PF05064"/>
    </source>
</evidence>
<evidence type="ECO:0000256" key="1">
    <source>
        <dbReference type="ARBA" id="ARBA00004567"/>
    </source>
</evidence>
<feature type="compositionally biased region" description="Low complexity" evidence="10">
    <location>
        <begin position="18"/>
        <end position="43"/>
    </location>
</feature>
<feature type="coiled-coil region" evidence="9">
    <location>
        <begin position="79"/>
        <end position="127"/>
    </location>
</feature>
<keyword evidence="6" id="KW-0811">Translocation</keyword>
<comment type="subcellular location">
    <subcellularLocation>
        <location evidence="1">Nucleus</location>
        <location evidence="1">Nuclear pore complex</location>
    </subcellularLocation>
</comment>
<keyword evidence="7" id="KW-0906">Nuclear pore complex</keyword>
<feature type="coiled-coil region" evidence="9">
    <location>
        <begin position="172"/>
        <end position="199"/>
    </location>
</feature>
<reference evidence="12 13" key="1">
    <citation type="submission" date="2024-04" db="EMBL/GenBank/DDBJ databases">
        <title>Tritrichomonas musculus Genome.</title>
        <authorList>
            <person name="Alves-Ferreira E."/>
            <person name="Grigg M."/>
            <person name="Lorenzi H."/>
            <person name="Galac M."/>
        </authorList>
    </citation>
    <scope>NUCLEOTIDE SEQUENCE [LARGE SCALE GENOMIC DNA]</scope>
    <source>
        <strain evidence="12 13">EAF2021</strain>
    </source>
</reference>
<proteinExistence type="inferred from homology"/>
<keyword evidence="9" id="KW-0175">Coiled coil</keyword>
<evidence type="ECO:0000256" key="9">
    <source>
        <dbReference type="SAM" id="Coils"/>
    </source>
</evidence>
<gene>
    <name evidence="12" type="ORF">M9Y10_021616</name>
</gene>
<evidence type="ECO:0000256" key="3">
    <source>
        <dbReference type="ARBA" id="ARBA00022448"/>
    </source>
</evidence>
<accession>A0ABR2KQ03</accession>
<feature type="compositionally biased region" description="Polar residues" evidence="10">
    <location>
        <begin position="1"/>
        <end position="12"/>
    </location>
</feature>
<dbReference type="Pfam" id="PF05064">
    <property type="entry name" value="Nsp1_C"/>
    <property type="match status" value="1"/>
</dbReference>
<feature type="domain" description="Nucleoporin NSP1-like C-terminal" evidence="11">
    <location>
        <begin position="67"/>
        <end position="162"/>
    </location>
</feature>
<dbReference type="PANTHER" id="PTHR12084:SF0">
    <property type="entry name" value="NUCLEAR PORE GLYCOPROTEIN P62"/>
    <property type="match status" value="1"/>
</dbReference>
<dbReference type="InterPro" id="IPR026010">
    <property type="entry name" value="NSP1/NUP62"/>
</dbReference>
<dbReference type="PANTHER" id="PTHR12084">
    <property type="entry name" value="NUCLEAR PORE GLYCOPROTEIN P62-RELATED"/>
    <property type="match status" value="1"/>
</dbReference>
<evidence type="ECO:0000313" key="12">
    <source>
        <dbReference type="EMBL" id="KAK8893200.1"/>
    </source>
</evidence>
<evidence type="ECO:0000256" key="6">
    <source>
        <dbReference type="ARBA" id="ARBA00023010"/>
    </source>
</evidence>
<feature type="compositionally biased region" description="Low complexity" evidence="10">
    <location>
        <begin position="54"/>
        <end position="67"/>
    </location>
</feature>
<protein>
    <recommendedName>
        <fullName evidence="11">Nucleoporin NSP1-like C-terminal domain-containing protein</fullName>
    </recommendedName>
</protein>
<keyword evidence="8" id="KW-0539">Nucleus</keyword>